<accession>K8YER5</accession>
<dbReference type="EMBL" id="CP006694">
    <property type="protein sequence ID" value="EKT88777.1"/>
    <property type="molecule type" value="Genomic_DNA"/>
</dbReference>
<dbReference type="GeneID" id="29742252"/>
<evidence type="ECO:0000313" key="1">
    <source>
        <dbReference type="EMBL" id="EKT88777.1"/>
    </source>
</evidence>
<organism evidence="1 2">
    <name type="scientific">Leptospira santarosai serovar Shermani str. LT 821</name>
    <dbReference type="NCBI Taxonomy" id="758847"/>
    <lineage>
        <taxon>Bacteria</taxon>
        <taxon>Pseudomonadati</taxon>
        <taxon>Spirochaetota</taxon>
        <taxon>Spirochaetia</taxon>
        <taxon>Leptospirales</taxon>
        <taxon>Leptospiraceae</taxon>
        <taxon>Leptospira</taxon>
    </lineage>
</organism>
<proteinExistence type="predicted"/>
<reference evidence="1 2" key="2">
    <citation type="journal article" date="2014" name="Emerg. Microbes Infect.">
        <title>Potential impact on kidney infection: a whole-genome analysis of Leptospira santarosai serovar Shermani.</title>
        <authorList>
            <person name="Chou L.F."/>
            <person name="Chen T.W."/>
            <person name="Ko Y.C."/>
            <person name="Pan M.J."/>
            <person name="Tian Y.C."/>
            <person name="Chiu C.H."/>
            <person name="Tang P."/>
            <person name="Hung C.C."/>
            <person name="Yang C.W."/>
        </authorList>
    </citation>
    <scope>NUCLEOTIDE SEQUENCE</scope>
    <source>
        <strain evidence="1 2">LT 821</strain>
    </source>
</reference>
<dbReference type="RefSeq" id="WP_004457624.1">
    <property type="nucleotide sequence ID" value="NZ_CP006694.1"/>
</dbReference>
<name>K8YER5_9LEPT</name>
<dbReference type="Proteomes" id="UP000035800">
    <property type="component" value="Chromosome I"/>
</dbReference>
<dbReference type="KEGG" id="lst:LSS_00455"/>
<dbReference type="AlphaFoldDB" id="K8YER5"/>
<dbReference type="PATRIC" id="fig|758847.3.peg.97"/>
<protein>
    <submittedName>
        <fullName evidence="1">Uncharacterized protein</fullName>
    </submittedName>
</protein>
<gene>
    <name evidence="1" type="ORF">LSS_00455</name>
</gene>
<reference evidence="1 2" key="1">
    <citation type="journal article" date="2012" name="Gene">
        <title>Sequence of Leptospira santarosai serovar Shermani genome and prediction of virulence-associated genes.</title>
        <authorList>
            <person name="Chou L.F."/>
            <person name="Chen Y.T."/>
            <person name="Lu C.W."/>
            <person name="Ko Y.C."/>
            <person name="Tang C.Y."/>
            <person name="Pan M.J."/>
            <person name="Tian Y.C."/>
            <person name="Chiu C.H."/>
            <person name="Hung C.C."/>
            <person name="Yang C.W."/>
        </authorList>
    </citation>
    <scope>NUCLEOTIDE SEQUENCE [LARGE SCALE GENOMIC DNA]</scope>
    <source>
        <strain evidence="1">LT 821</strain>
    </source>
</reference>
<evidence type="ECO:0000313" key="2">
    <source>
        <dbReference type="Proteomes" id="UP000035800"/>
    </source>
</evidence>
<sequence>MLKVKDLKYYKLNVSDNLFLKNSDQDLSSLHRLNVRIGSFVFSLLDSLRKSSRILTFWDKPYD</sequence>